<evidence type="ECO:0000256" key="3">
    <source>
        <dbReference type="ARBA" id="ARBA00022448"/>
    </source>
</evidence>
<feature type="transmembrane region" description="Helical" evidence="8">
    <location>
        <begin position="92"/>
        <end position="115"/>
    </location>
</feature>
<dbReference type="Gene3D" id="3.30.70.1450">
    <property type="entry name" value="Regulator of K+ conductance, C-terminal domain"/>
    <property type="match status" value="1"/>
</dbReference>
<keyword evidence="3" id="KW-0813">Transport</keyword>
<dbReference type="EMBL" id="JBHSTI010000008">
    <property type="protein sequence ID" value="MFC6238695.1"/>
    <property type="molecule type" value="Genomic_DNA"/>
</dbReference>
<keyword evidence="4" id="KW-1003">Cell membrane</keyword>
<dbReference type="InterPro" id="IPR050144">
    <property type="entry name" value="AAE_transporter"/>
</dbReference>
<protein>
    <submittedName>
        <fullName evidence="10">Aspartate:alanine exchanger family transporter</fullName>
    </submittedName>
</protein>
<feature type="transmembrane region" description="Helical" evidence="8">
    <location>
        <begin position="510"/>
        <end position="530"/>
    </location>
</feature>
<keyword evidence="7 8" id="KW-0472">Membrane</keyword>
<evidence type="ECO:0000313" key="11">
    <source>
        <dbReference type="Proteomes" id="UP001596138"/>
    </source>
</evidence>
<feature type="transmembrane region" description="Helical" evidence="8">
    <location>
        <begin position="452"/>
        <end position="469"/>
    </location>
</feature>
<keyword evidence="5 8" id="KW-0812">Transmembrane</keyword>
<dbReference type="InterPro" id="IPR036721">
    <property type="entry name" value="RCK_C_sf"/>
</dbReference>
<comment type="similarity">
    <text evidence="2">Belongs to the AAE transporter (TC 2.A.81) family.</text>
</comment>
<feature type="transmembrane region" description="Helical" evidence="8">
    <location>
        <begin position="12"/>
        <end position="29"/>
    </location>
</feature>
<proteinExistence type="inferred from homology"/>
<dbReference type="SUPFAM" id="SSF116726">
    <property type="entry name" value="TrkA C-terminal domain-like"/>
    <property type="match status" value="1"/>
</dbReference>
<dbReference type="NCBIfam" id="TIGR01625">
    <property type="entry name" value="YidE_YbjL_dupl"/>
    <property type="match status" value="2"/>
</dbReference>
<evidence type="ECO:0000259" key="9">
    <source>
        <dbReference type="PROSITE" id="PS51202"/>
    </source>
</evidence>
<dbReference type="RefSeq" id="WP_386767127.1">
    <property type="nucleotide sequence ID" value="NZ_JBHSTI010000008.1"/>
</dbReference>
<dbReference type="InterPro" id="IPR006037">
    <property type="entry name" value="RCK_C"/>
</dbReference>
<gene>
    <name evidence="10" type="ORF">ACFQGU_12475</name>
</gene>
<feature type="transmembrane region" description="Helical" evidence="8">
    <location>
        <begin position="382"/>
        <end position="400"/>
    </location>
</feature>
<sequence>MKAFADLLADNPLVLLCLLLAVGSAVGALSFKRFSLGPAAVLFLALALSAYDDRLKLPQIVGTFGLVLFAYAIGVAAGPSFFSALRTGGRTIVVVAALLVAGAGVTIAAGTLFGLSGPVLSGVYAGALTNTPALAASTERLQSEQPIVGYSVTYLFGVLGMLVAAGIAARTKAPADTADRSAPPPQLERASVRVDLDDLPDLDALAERYEHHVVFSRLMTGDEPGHPGTLDLPVSTYRPQRGDIITVVGDGPTVQRVVSDLGHLSTVRLVADRTALDYRRIALSNRAIAGRTIGELDLPGQFHVTATRVRRGDIDILATDDFVLALGDRVRVVGPTEAIAKVAKHLGDSERGATDINPVGLFLGLGIGLLVGLIHVPLPGGAVVSLGIAGGPLLVGLVVGRLQRTGPVLWSLPHSVSATLTQLGMLMFLAYAGSNAGAALADALASDLGPRLLATGAVVTLLVAVGLIATRRVSAAYGATLAGVMAGTQTQPAVLAYANDVTRADPRVNLGYALVYPVAMIVKVVLAPIIGGF</sequence>
<name>A0ABW1T3J0_9ACTN</name>
<evidence type="ECO:0000256" key="6">
    <source>
        <dbReference type="ARBA" id="ARBA00022989"/>
    </source>
</evidence>
<organism evidence="10 11">
    <name type="scientific">Longivirga aurantiaca</name>
    <dbReference type="NCBI Taxonomy" id="1837743"/>
    <lineage>
        <taxon>Bacteria</taxon>
        <taxon>Bacillati</taxon>
        <taxon>Actinomycetota</taxon>
        <taxon>Actinomycetes</taxon>
        <taxon>Sporichthyales</taxon>
        <taxon>Sporichthyaceae</taxon>
        <taxon>Longivirga</taxon>
    </lineage>
</organism>
<feature type="transmembrane region" description="Helical" evidence="8">
    <location>
        <begin position="63"/>
        <end position="85"/>
    </location>
</feature>
<dbReference type="PANTHER" id="PTHR30445">
    <property type="entry name" value="K(+)_H(+) ANTIPORTER SUBUNIT KHTT"/>
    <property type="match status" value="1"/>
</dbReference>
<dbReference type="PANTHER" id="PTHR30445:SF3">
    <property type="entry name" value="TRANSPORT PROTEIN YIDE-RELATED"/>
    <property type="match status" value="1"/>
</dbReference>
<evidence type="ECO:0000256" key="5">
    <source>
        <dbReference type="ARBA" id="ARBA00022692"/>
    </source>
</evidence>
<feature type="transmembrane region" description="Helical" evidence="8">
    <location>
        <begin position="412"/>
        <end position="432"/>
    </location>
</feature>
<evidence type="ECO:0000256" key="1">
    <source>
        <dbReference type="ARBA" id="ARBA00004651"/>
    </source>
</evidence>
<evidence type="ECO:0000256" key="2">
    <source>
        <dbReference type="ARBA" id="ARBA00009854"/>
    </source>
</evidence>
<dbReference type="PROSITE" id="PS51202">
    <property type="entry name" value="RCK_C"/>
    <property type="match status" value="1"/>
</dbReference>
<evidence type="ECO:0000313" key="10">
    <source>
        <dbReference type="EMBL" id="MFC6238695.1"/>
    </source>
</evidence>
<evidence type="ECO:0000256" key="4">
    <source>
        <dbReference type="ARBA" id="ARBA00022475"/>
    </source>
</evidence>
<keyword evidence="11" id="KW-1185">Reference proteome</keyword>
<comment type="caution">
    <text evidence="10">The sequence shown here is derived from an EMBL/GenBank/DDBJ whole genome shotgun (WGS) entry which is preliminary data.</text>
</comment>
<feature type="transmembrane region" description="Helical" evidence="8">
    <location>
        <begin position="359"/>
        <end position="376"/>
    </location>
</feature>
<dbReference type="Pfam" id="PF06826">
    <property type="entry name" value="Asp-Al_Ex"/>
    <property type="match status" value="2"/>
</dbReference>
<feature type="domain" description="RCK C-terminal" evidence="9">
    <location>
        <begin position="264"/>
        <end position="348"/>
    </location>
</feature>
<evidence type="ECO:0000256" key="8">
    <source>
        <dbReference type="SAM" id="Phobius"/>
    </source>
</evidence>
<accession>A0ABW1T3J0</accession>
<comment type="subcellular location">
    <subcellularLocation>
        <location evidence="1">Cell membrane</location>
        <topology evidence="1">Multi-pass membrane protein</topology>
    </subcellularLocation>
</comment>
<dbReference type="Pfam" id="PF02080">
    <property type="entry name" value="TrkA_C"/>
    <property type="match status" value="1"/>
</dbReference>
<evidence type="ECO:0000256" key="7">
    <source>
        <dbReference type="ARBA" id="ARBA00023136"/>
    </source>
</evidence>
<dbReference type="InterPro" id="IPR006512">
    <property type="entry name" value="YidE_YbjL"/>
</dbReference>
<feature type="transmembrane region" description="Helical" evidence="8">
    <location>
        <begin position="147"/>
        <end position="169"/>
    </location>
</feature>
<reference evidence="11" key="1">
    <citation type="journal article" date="2019" name="Int. J. Syst. Evol. Microbiol.">
        <title>The Global Catalogue of Microorganisms (GCM) 10K type strain sequencing project: providing services to taxonomists for standard genome sequencing and annotation.</title>
        <authorList>
            <consortium name="The Broad Institute Genomics Platform"/>
            <consortium name="The Broad Institute Genome Sequencing Center for Infectious Disease"/>
            <person name="Wu L."/>
            <person name="Ma J."/>
        </authorList>
    </citation>
    <scope>NUCLEOTIDE SEQUENCE [LARGE SCALE GENOMIC DNA]</scope>
    <source>
        <strain evidence="11">CGMCC 4.7317</strain>
    </source>
</reference>
<dbReference type="Proteomes" id="UP001596138">
    <property type="component" value="Unassembled WGS sequence"/>
</dbReference>
<keyword evidence="6 8" id="KW-1133">Transmembrane helix</keyword>